<dbReference type="GO" id="GO:0005737">
    <property type="term" value="C:cytoplasm"/>
    <property type="evidence" value="ECO:0007669"/>
    <property type="project" value="TreeGrafter"/>
</dbReference>
<dbReference type="EMBL" id="MHBW01000011">
    <property type="protein sequence ID" value="OGY09329.1"/>
    <property type="molecule type" value="Genomic_DNA"/>
</dbReference>
<dbReference type="GO" id="GO:0005524">
    <property type="term" value="F:ATP binding"/>
    <property type="evidence" value="ECO:0007669"/>
    <property type="project" value="UniProtKB-UniRule"/>
</dbReference>
<evidence type="ECO:0000259" key="3">
    <source>
        <dbReference type="PROSITE" id="PS50975"/>
    </source>
</evidence>
<accession>A0A1G1V1S3</accession>
<dbReference type="SUPFAM" id="SSF56059">
    <property type="entry name" value="Glutathione synthetase ATP-binding domain-like"/>
    <property type="match status" value="1"/>
</dbReference>
<dbReference type="STRING" id="1797513.A2782_02530"/>
<feature type="coiled-coil region" evidence="2">
    <location>
        <begin position="153"/>
        <end position="180"/>
    </location>
</feature>
<comment type="caution">
    <text evidence="4">The sequence shown here is derived from an EMBL/GenBank/DDBJ whole genome shotgun (WGS) entry which is preliminary data.</text>
</comment>
<organism evidence="4 5">
    <name type="scientific">Candidatus Blackburnbacteria bacterium RIFCSPHIGHO2_01_FULL_43_15b</name>
    <dbReference type="NCBI Taxonomy" id="1797513"/>
    <lineage>
        <taxon>Bacteria</taxon>
        <taxon>Candidatus Blackburniibacteriota</taxon>
    </lineage>
</organism>
<dbReference type="InterPro" id="IPR013815">
    <property type="entry name" value="ATP_grasp_subdomain_1"/>
</dbReference>
<dbReference type="PROSITE" id="PS50975">
    <property type="entry name" value="ATP_GRASP"/>
    <property type="match status" value="1"/>
</dbReference>
<evidence type="ECO:0000256" key="2">
    <source>
        <dbReference type="SAM" id="Coils"/>
    </source>
</evidence>
<dbReference type="AlphaFoldDB" id="A0A1G1V1S3"/>
<protein>
    <recommendedName>
        <fullName evidence="3">ATP-grasp domain-containing protein</fullName>
    </recommendedName>
</protein>
<dbReference type="PANTHER" id="PTHR21621">
    <property type="entry name" value="RIBOSOMAL PROTEIN S6 MODIFICATION PROTEIN"/>
    <property type="match status" value="1"/>
</dbReference>
<keyword evidence="1" id="KW-0067">ATP-binding</keyword>
<reference evidence="4 5" key="1">
    <citation type="journal article" date="2016" name="Nat. Commun.">
        <title>Thousands of microbial genomes shed light on interconnected biogeochemical processes in an aquifer system.</title>
        <authorList>
            <person name="Anantharaman K."/>
            <person name="Brown C.T."/>
            <person name="Hug L.A."/>
            <person name="Sharon I."/>
            <person name="Castelle C.J."/>
            <person name="Probst A.J."/>
            <person name="Thomas B.C."/>
            <person name="Singh A."/>
            <person name="Wilkins M.J."/>
            <person name="Karaoz U."/>
            <person name="Brodie E.L."/>
            <person name="Williams K.H."/>
            <person name="Hubbard S.S."/>
            <person name="Banfield J.F."/>
        </authorList>
    </citation>
    <scope>NUCLEOTIDE SEQUENCE [LARGE SCALE GENOMIC DNA]</scope>
</reference>
<keyword evidence="2" id="KW-0175">Coiled coil</keyword>
<dbReference type="PANTHER" id="PTHR21621:SF0">
    <property type="entry name" value="BETA-CITRYLGLUTAMATE SYNTHASE B-RELATED"/>
    <property type="match status" value="1"/>
</dbReference>
<proteinExistence type="predicted"/>
<sequence>MKILILVGGGTKHLQPFVKAGVRLGVEVVAASFSQLEYSSGDCVLRISGEDLKNFVVIYIRLVGERSEDAAIVAQYAVKNKIPLVDSIFARGPAAHAPLKKSLETLLLVKAGIPMPSTIFGSLALLLNKAPQKFGYPFIIKGTYGKQGHAVWLVKDKGELEEIKGRLEDLEKEGKRFLAQEFIKITQRERVFVIGGKVMGTVTLSTKWRRYVQSLDVSRPARRPLAEQETYRLAASAAKALGIDVAGVDVIRDNETGKVYILEVNSAPRWAKFQKETGIGVEEEILKYLTTLSA</sequence>
<dbReference type="Gene3D" id="3.30.1490.20">
    <property type="entry name" value="ATP-grasp fold, A domain"/>
    <property type="match status" value="1"/>
</dbReference>
<dbReference type="InterPro" id="IPR011761">
    <property type="entry name" value="ATP-grasp"/>
</dbReference>
<dbReference type="GO" id="GO:0016879">
    <property type="term" value="F:ligase activity, forming carbon-nitrogen bonds"/>
    <property type="evidence" value="ECO:0007669"/>
    <property type="project" value="TreeGrafter"/>
</dbReference>
<feature type="domain" description="ATP-grasp" evidence="3">
    <location>
        <begin position="105"/>
        <end position="290"/>
    </location>
</feature>
<dbReference type="Gene3D" id="3.30.470.20">
    <property type="entry name" value="ATP-grasp fold, B domain"/>
    <property type="match status" value="1"/>
</dbReference>
<evidence type="ECO:0000313" key="4">
    <source>
        <dbReference type="EMBL" id="OGY09329.1"/>
    </source>
</evidence>
<evidence type="ECO:0000313" key="5">
    <source>
        <dbReference type="Proteomes" id="UP000177967"/>
    </source>
</evidence>
<gene>
    <name evidence="4" type="ORF">A2782_02530</name>
</gene>
<keyword evidence="1" id="KW-0547">Nucleotide-binding</keyword>
<name>A0A1G1V1S3_9BACT</name>
<dbReference type="GO" id="GO:0046872">
    <property type="term" value="F:metal ion binding"/>
    <property type="evidence" value="ECO:0007669"/>
    <property type="project" value="InterPro"/>
</dbReference>
<evidence type="ECO:0000256" key="1">
    <source>
        <dbReference type="PROSITE-ProRule" id="PRU00409"/>
    </source>
</evidence>
<dbReference type="InterPro" id="IPR013651">
    <property type="entry name" value="ATP-grasp_RimK-type"/>
</dbReference>
<dbReference type="Proteomes" id="UP000177967">
    <property type="component" value="Unassembled WGS sequence"/>
</dbReference>
<dbReference type="Pfam" id="PF08443">
    <property type="entry name" value="RimK"/>
    <property type="match status" value="1"/>
</dbReference>